<evidence type="ECO:0000313" key="3">
    <source>
        <dbReference type="Proteomes" id="UP001521911"/>
    </source>
</evidence>
<accession>A0ABS9PWT1</accession>
<dbReference type="Gene3D" id="3.40.630.30">
    <property type="match status" value="1"/>
</dbReference>
<dbReference type="InterPro" id="IPR016181">
    <property type="entry name" value="Acyl_CoA_acyltransferase"/>
</dbReference>
<feature type="domain" description="N-acetyltransferase" evidence="1">
    <location>
        <begin position="1"/>
        <end position="103"/>
    </location>
</feature>
<dbReference type="SUPFAM" id="SSF55729">
    <property type="entry name" value="Acyl-CoA N-acyltransferases (Nat)"/>
    <property type="match status" value="1"/>
</dbReference>
<keyword evidence="3" id="KW-1185">Reference proteome</keyword>
<sequence length="119" mass="12374">MRDHNALTVSLVAEKDDQVIGYIAASPVTFGSMGPVSVLPDQQGISIGSALIEEALHQLKKAGAADAVVLGDPDYYCRFGFKQVLGVNFPGAPAKYFTVLTFGQETPGGCPLSSCVGLA</sequence>
<protein>
    <submittedName>
        <fullName evidence="2">N-acetyltransferase</fullName>
    </submittedName>
</protein>
<dbReference type="CDD" id="cd04301">
    <property type="entry name" value="NAT_SF"/>
    <property type="match status" value="1"/>
</dbReference>
<evidence type="ECO:0000259" key="1">
    <source>
        <dbReference type="PROSITE" id="PS51186"/>
    </source>
</evidence>
<dbReference type="EMBL" id="JAKRDF010000020">
    <property type="protein sequence ID" value="MCG7277147.1"/>
    <property type="molecule type" value="Genomic_DNA"/>
</dbReference>
<evidence type="ECO:0000313" key="2">
    <source>
        <dbReference type="EMBL" id="MCG7277147.1"/>
    </source>
</evidence>
<name>A0ABS9PWT1_9CORY</name>
<reference evidence="2 3" key="1">
    <citation type="submission" date="2022-02" db="EMBL/GenBank/DDBJ databases">
        <title>Uncovering new skin microbiome diversity through culturing and metagenomics.</title>
        <authorList>
            <person name="Conlan S."/>
            <person name="Deming C."/>
            <person name="Nisc Comparative Sequencing Program N."/>
            <person name="Segre J.A."/>
        </authorList>
    </citation>
    <scope>NUCLEOTIDE SEQUENCE [LARGE SCALE GENOMIC DNA]</scope>
    <source>
        <strain evidence="2 3">ACRQV</strain>
    </source>
</reference>
<proteinExistence type="predicted"/>
<dbReference type="InterPro" id="IPR000182">
    <property type="entry name" value="GNAT_dom"/>
</dbReference>
<dbReference type="RefSeq" id="WP_239181201.1">
    <property type="nucleotide sequence ID" value="NZ_JAKRDF010000020.1"/>
</dbReference>
<dbReference type="Proteomes" id="UP001521911">
    <property type="component" value="Unassembled WGS sequence"/>
</dbReference>
<dbReference type="Pfam" id="PF13508">
    <property type="entry name" value="Acetyltransf_7"/>
    <property type="match status" value="1"/>
</dbReference>
<gene>
    <name evidence="2" type="ORF">MHK08_11815</name>
</gene>
<comment type="caution">
    <text evidence="2">The sequence shown here is derived from an EMBL/GenBank/DDBJ whole genome shotgun (WGS) entry which is preliminary data.</text>
</comment>
<dbReference type="PROSITE" id="PS51186">
    <property type="entry name" value="GNAT"/>
    <property type="match status" value="1"/>
</dbReference>
<organism evidence="2 3">
    <name type="scientific">Corynebacterium singulare</name>
    <dbReference type="NCBI Taxonomy" id="161899"/>
    <lineage>
        <taxon>Bacteria</taxon>
        <taxon>Bacillati</taxon>
        <taxon>Actinomycetota</taxon>
        <taxon>Actinomycetes</taxon>
        <taxon>Mycobacteriales</taxon>
        <taxon>Corynebacteriaceae</taxon>
        <taxon>Corynebacterium</taxon>
    </lineage>
</organism>